<evidence type="ECO:0000259" key="8">
    <source>
        <dbReference type="PROSITE" id="PS51849"/>
    </source>
</evidence>
<name>M1LMX5_9CLOT</name>
<dbReference type="EMBL" id="CP004121">
    <property type="protein sequence ID" value="AGF54155.1"/>
    <property type="molecule type" value="Genomic_DNA"/>
</dbReference>
<feature type="domain" description="RsgI N-terminal anti-sigma" evidence="8">
    <location>
        <begin position="150"/>
        <end position="197"/>
    </location>
</feature>
<organism evidence="9 10">
    <name type="scientific">Clostridium saccharoperbutylacetonicum N1-4(HMT)</name>
    <dbReference type="NCBI Taxonomy" id="931276"/>
    <lineage>
        <taxon>Bacteria</taxon>
        <taxon>Bacillati</taxon>
        <taxon>Bacillota</taxon>
        <taxon>Clostridia</taxon>
        <taxon>Eubacteriales</taxon>
        <taxon>Clostridiaceae</taxon>
        <taxon>Clostridium</taxon>
    </lineage>
</organism>
<accession>M1LMX5</accession>
<dbReference type="eggNOG" id="ENOG503373I">
    <property type="taxonomic scope" value="Bacteria"/>
</dbReference>
<evidence type="ECO:0000256" key="7">
    <source>
        <dbReference type="SAM" id="Phobius"/>
    </source>
</evidence>
<evidence type="ECO:0000313" key="9">
    <source>
        <dbReference type="EMBL" id="AGF54155.1"/>
    </source>
</evidence>
<dbReference type="InterPro" id="IPR024449">
    <property type="entry name" value="Anti-sigma_RsgI_N"/>
</dbReference>
<keyword evidence="4 7" id="KW-1133">Transmembrane helix</keyword>
<evidence type="ECO:0000256" key="1">
    <source>
        <dbReference type="ARBA" id="ARBA00004162"/>
    </source>
</evidence>
<gene>
    <name evidence="9" type="ORF">Cspa_c03370</name>
</gene>
<feature type="region of interest" description="Disordered" evidence="6">
    <location>
        <begin position="322"/>
        <end position="341"/>
    </location>
</feature>
<keyword evidence="3 7" id="KW-0812">Transmembrane</keyword>
<dbReference type="InterPro" id="IPR055431">
    <property type="entry name" value="RsgI_M"/>
</dbReference>
<dbReference type="Pfam" id="PF23750">
    <property type="entry name" value="RsgI_M"/>
    <property type="match status" value="1"/>
</dbReference>
<proteinExistence type="predicted"/>
<dbReference type="GO" id="GO:0005886">
    <property type="term" value="C:plasma membrane"/>
    <property type="evidence" value="ECO:0007669"/>
    <property type="project" value="UniProtKB-SubCell"/>
</dbReference>
<evidence type="ECO:0000256" key="5">
    <source>
        <dbReference type="ARBA" id="ARBA00023136"/>
    </source>
</evidence>
<reference evidence="9 10" key="1">
    <citation type="submission" date="2013-02" db="EMBL/GenBank/DDBJ databases">
        <title>Genome sequence of Clostridium saccharoperbutylacetonicum N1-4(HMT).</title>
        <authorList>
            <person name="Poehlein A."/>
            <person name="Daniel R."/>
        </authorList>
    </citation>
    <scope>NUCLEOTIDE SEQUENCE [LARGE SCALE GENOMIC DNA]</scope>
    <source>
        <strain evidence="10">N1-4(HMT)</strain>
    </source>
</reference>
<dbReference type="STRING" id="36745.CLSAP_03320"/>
<dbReference type="Proteomes" id="UP000011728">
    <property type="component" value="Chromosome"/>
</dbReference>
<feature type="transmembrane region" description="Helical" evidence="7">
    <location>
        <begin position="199"/>
        <end position="219"/>
    </location>
</feature>
<feature type="compositionally biased region" description="Polar residues" evidence="6">
    <location>
        <begin position="322"/>
        <end position="332"/>
    </location>
</feature>
<dbReference type="KEGG" id="csr:Cspa_c03370"/>
<evidence type="ECO:0000256" key="4">
    <source>
        <dbReference type="ARBA" id="ARBA00022989"/>
    </source>
</evidence>
<dbReference type="RefSeq" id="WP_015390481.1">
    <property type="nucleotide sequence ID" value="NC_020291.1"/>
</dbReference>
<keyword evidence="5 7" id="KW-0472">Membrane</keyword>
<dbReference type="PATRIC" id="fig|931276.5.peg.317"/>
<keyword evidence="2" id="KW-1003">Cell membrane</keyword>
<keyword evidence="10" id="KW-1185">Reference proteome</keyword>
<evidence type="ECO:0000256" key="2">
    <source>
        <dbReference type="ARBA" id="ARBA00022475"/>
    </source>
</evidence>
<evidence type="ECO:0000313" key="10">
    <source>
        <dbReference type="Proteomes" id="UP000011728"/>
    </source>
</evidence>
<dbReference type="PROSITE" id="PS51849">
    <property type="entry name" value="RSGI_N"/>
    <property type="match status" value="1"/>
</dbReference>
<evidence type="ECO:0000256" key="3">
    <source>
        <dbReference type="ARBA" id="ARBA00022692"/>
    </source>
</evidence>
<dbReference type="HOGENOM" id="CLU_818116_0_0_9"/>
<dbReference type="Pfam" id="PF12791">
    <property type="entry name" value="RsgI_N"/>
    <property type="match status" value="1"/>
</dbReference>
<comment type="subcellular location">
    <subcellularLocation>
        <location evidence="1">Cell membrane</location>
        <topology evidence="1">Single-pass membrane protein</topology>
    </subcellularLocation>
</comment>
<dbReference type="AlphaFoldDB" id="M1LMX5"/>
<evidence type="ECO:0000256" key="6">
    <source>
        <dbReference type="SAM" id="MobiDB-lite"/>
    </source>
</evidence>
<sequence>MDGLGFKKDRYVFASAPSMMVLGDGNESNKSKQISLFLNELNTYNVLLKDLVNFPLRENDRNVSLNVAYYIISDEEILQKVIEKKDLPIGKLSKLTRLKPEYLEKLRDYILAYYIVLNNPYYKSLQDSLRIKLKEDNNVINISNKNEKIHKGLAVKLVGRAVYILTSKGEFFKIKTSDKVSVGEIAEGKEKRFFRNYRIHISILLFVLILIGSGIIIQYRTTQSTIVIETSSNIKIHINKFNKVIYMYSPTEKGKELINSIDVENKDVDEAISKTFEYAVKNQMIDLSKKTLMTISGQPLKYGTLIKTNKVISENKVPIIINNSGNQQNLPKDQSEDETKK</sequence>
<protein>
    <recommendedName>
        <fullName evidence="8">RsgI N-terminal anti-sigma domain-containing protein</fullName>
    </recommendedName>
</protein>